<dbReference type="InterPro" id="IPR042184">
    <property type="entry name" value="YqeY/Aim41_N"/>
</dbReference>
<protein>
    <recommendedName>
        <fullName evidence="1">Altered inheritance of mitochondria protein 41</fullName>
    </recommendedName>
</protein>
<dbReference type="Gene3D" id="1.10.1510.10">
    <property type="entry name" value="Uncharacterised protein YqeY/AIM41 PF09424, N-terminal domain"/>
    <property type="match status" value="1"/>
</dbReference>
<organism evidence="2 3">
    <name type="scientific">Schizophyllum amplum</name>
    <dbReference type="NCBI Taxonomy" id="97359"/>
    <lineage>
        <taxon>Eukaryota</taxon>
        <taxon>Fungi</taxon>
        <taxon>Dikarya</taxon>
        <taxon>Basidiomycota</taxon>
        <taxon>Agaricomycotina</taxon>
        <taxon>Agaricomycetes</taxon>
        <taxon>Agaricomycetidae</taxon>
        <taxon>Agaricales</taxon>
        <taxon>Schizophyllaceae</taxon>
        <taxon>Schizophyllum</taxon>
    </lineage>
</organism>
<accession>A0A550CYB9</accession>
<sequence>MLLLAGHIACPPAPPLMAGIKNAMKTKDSATSTVLRSVQAEVANADKAANEKISQSAVISILRKAIQRRTDAAAQFDAAERADLAEQERKEASLLSALTPPLMSEDAVDAKLREALAALPPKTEARAKQGLLFKQFYAIVDKALVDPALVKKRSQAILASA</sequence>
<proteinExistence type="inferred from homology"/>
<dbReference type="PANTHER" id="PTHR28055">
    <property type="entry name" value="ALTERED INHERITANCE OF MITOCHONDRIA PROTEIN 41, MITOCHONDRIAL"/>
    <property type="match status" value="1"/>
</dbReference>
<name>A0A550CYB9_9AGAR</name>
<dbReference type="Proteomes" id="UP000320762">
    <property type="component" value="Unassembled WGS sequence"/>
</dbReference>
<comment type="similarity">
    <text evidence="1">Belongs to the AIM41 family.</text>
</comment>
<dbReference type="AlphaFoldDB" id="A0A550CYB9"/>
<reference evidence="2 3" key="1">
    <citation type="journal article" date="2019" name="New Phytol.">
        <title>Comparative genomics reveals unique wood-decay strategies and fruiting body development in the Schizophyllaceae.</title>
        <authorList>
            <person name="Almasi E."/>
            <person name="Sahu N."/>
            <person name="Krizsan K."/>
            <person name="Balint B."/>
            <person name="Kovacs G.M."/>
            <person name="Kiss B."/>
            <person name="Cseklye J."/>
            <person name="Drula E."/>
            <person name="Henrissat B."/>
            <person name="Nagy I."/>
            <person name="Chovatia M."/>
            <person name="Adam C."/>
            <person name="LaButti K."/>
            <person name="Lipzen A."/>
            <person name="Riley R."/>
            <person name="Grigoriev I.V."/>
            <person name="Nagy L.G."/>
        </authorList>
    </citation>
    <scope>NUCLEOTIDE SEQUENCE [LARGE SCALE GENOMIC DNA]</scope>
    <source>
        <strain evidence="2 3">NL-1724</strain>
    </source>
</reference>
<keyword evidence="3" id="KW-1185">Reference proteome</keyword>
<comment type="subcellular location">
    <subcellularLocation>
        <location evidence="1">Mitochondrion</location>
    </subcellularLocation>
</comment>
<dbReference type="InterPro" id="IPR019004">
    <property type="entry name" value="YqeY/Aim41"/>
</dbReference>
<comment type="caution">
    <text evidence="2">The sequence shown here is derived from an EMBL/GenBank/DDBJ whole genome shotgun (WGS) entry which is preliminary data.</text>
</comment>
<evidence type="ECO:0000313" key="3">
    <source>
        <dbReference type="Proteomes" id="UP000320762"/>
    </source>
</evidence>
<gene>
    <name evidence="1" type="primary">AIM41</name>
    <name evidence="2" type="ORF">BD626DRAFT_17679</name>
</gene>
<dbReference type="PANTHER" id="PTHR28055:SF1">
    <property type="entry name" value="ALTERED INHERITANCE OF MITOCHONDRIA PROTEIN 41, MITOCHONDRIAL"/>
    <property type="match status" value="1"/>
</dbReference>
<dbReference type="SUPFAM" id="SSF89095">
    <property type="entry name" value="GatB/YqeY motif"/>
    <property type="match status" value="1"/>
</dbReference>
<dbReference type="GO" id="GO:0016884">
    <property type="term" value="F:carbon-nitrogen ligase activity, with glutamine as amido-N-donor"/>
    <property type="evidence" value="ECO:0007669"/>
    <property type="project" value="UniProtKB-UniRule"/>
</dbReference>
<dbReference type="OrthoDB" id="538640at2759"/>
<dbReference type="GO" id="GO:0005739">
    <property type="term" value="C:mitochondrion"/>
    <property type="evidence" value="ECO:0007669"/>
    <property type="project" value="UniProtKB-SubCell"/>
</dbReference>
<keyword evidence="1" id="KW-0496">Mitochondrion</keyword>
<dbReference type="STRING" id="97359.A0A550CYB9"/>
<evidence type="ECO:0000256" key="1">
    <source>
        <dbReference type="RuleBase" id="RU365099"/>
    </source>
</evidence>
<dbReference type="InterPro" id="IPR003789">
    <property type="entry name" value="Asn/Gln_tRNA_amidoTrase-B-like"/>
</dbReference>
<dbReference type="Pfam" id="PF09424">
    <property type="entry name" value="YqeY"/>
    <property type="match status" value="1"/>
</dbReference>
<dbReference type="EMBL" id="VDMD01000001">
    <property type="protein sequence ID" value="TRM69758.1"/>
    <property type="molecule type" value="Genomic_DNA"/>
</dbReference>
<evidence type="ECO:0000313" key="2">
    <source>
        <dbReference type="EMBL" id="TRM69758.1"/>
    </source>
</evidence>